<proteinExistence type="inferred from homology"/>
<feature type="region of interest" description="Disordered" evidence="3">
    <location>
        <begin position="346"/>
        <end position="382"/>
    </location>
</feature>
<gene>
    <name evidence="4" type="ORF">CDEB00056_LOCUS12456</name>
</gene>
<feature type="compositionally biased region" description="Acidic residues" evidence="3">
    <location>
        <begin position="55"/>
        <end position="64"/>
    </location>
</feature>
<reference evidence="4" key="1">
    <citation type="submission" date="2021-01" db="EMBL/GenBank/DDBJ databases">
        <authorList>
            <person name="Corre E."/>
            <person name="Pelletier E."/>
            <person name="Niang G."/>
            <person name="Scheremetjew M."/>
            <person name="Finn R."/>
            <person name="Kale V."/>
            <person name="Holt S."/>
            <person name="Cochrane G."/>
            <person name="Meng A."/>
            <person name="Brown T."/>
            <person name="Cohen L."/>
        </authorList>
    </citation>
    <scope>NUCLEOTIDE SEQUENCE</scope>
    <source>
        <strain evidence="4">MM31A-1</strain>
    </source>
</reference>
<dbReference type="AlphaFoldDB" id="A0A7S3Q6K6"/>
<evidence type="ECO:0000256" key="3">
    <source>
        <dbReference type="SAM" id="MobiDB-lite"/>
    </source>
</evidence>
<comment type="similarity">
    <text evidence="1">Belongs to the short-chain dehydrogenases/reductases (SDR) family.</text>
</comment>
<feature type="compositionally biased region" description="Basic and acidic residues" evidence="3">
    <location>
        <begin position="300"/>
        <end position="309"/>
    </location>
</feature>
<dbReference type="InterPro" id="IPR036291">
    <property type="entry name" value="NAD(P)-bd_dom_sf"/>
</dbReference>
<feature type="compositionally biased region" description="Acidic residues" evidence="3">
    <location>
        <begin position="280"/>
        <end position="299"/>
    </location>
</feature>
<dbReference type="SUPFAM" id="SSF51735">
    <property type="entry name" value="NAD(P)-binding Rossmann-fold domains"/>
    <property type="match status" value="1"/>
</dbReference>
<feature type="compositionally biased region" description="Low complexity" evidence="3">
    <location>
        <begin position="348"/>
        <end position="372"/>
    </location>
</feature>
<dbReference type="PRINTS" id="PR00080">
    <property type="entry name" value="SDRFAMILY"/>
</dbReference>
<dbReference type="PANTHER" id="PTHR24320">
    <property type="entry name" value="RETINOL DEHYDROGENASE"/>
    <property type="match status" value="1"/>
</dbReference>
<accession>A0A7S3Q6K6</accession>
<evidence type="ECO:0000313" key="4">
    <source>
        <dbReference type="EMBL" id="CAE0467604.1"/>
    </source>
</evidence>
<evidence type="ECO:0000256" key="1">
    <source>
        <dbReference type="ARBA" id="ARBA00006484"/>
    </source>
</evidence>
<organism evidence="4">
    <name type="scientific">Chaetoceros debilis</name>
    <dbReference type="NCBI Taxonomy" id="122233"/>
    <lineage>
        <taxon>Eukaryota</taxon>
        <taxon>Sar</taxon>
        <taxon>Stramenopiles</taxon>
        <taxon>Ochrophyta</taxon>
        <taxon>Bacillariophyta</taxon>
        <taxon>Coscinodiscophyceae</taxon>
        <taxon>Chaetocerotophycidae</taxon>
        <taxon>Chaetocerotales</taxon>
        <taxon>Chaetocerotaceae</taxon>
        <taxon>Chaetoceros</taxon>
    </lineage>
</organism>
<dbReference type="InterPro" id="IPR002347">
    <property type="entry name" value="SDR_fam"/>
</dbReference>
<feature type="region of interest" description="Disordered" evidence="3">
    <location>
        <begin position="195"/>
        <end position="220"/>
    </location>
</feature>
<evidence type="ECO:0008006" key="5">
    <source>
        <dbReference type="Google" id="ProtNLM"/>
    </source>
</evidence>
<dbReference type="GO" id="GO:0016491">
    <property type="term" value="F:oxidoreductase activity"/>
    <property type="evidence" value="ECO:0007669"/>
    <property type="project" value="UniProtKB-KW"/>
</dbReference>
<evidence type="ECO:0000256" key="2">
    <source>
        <dbReference type="ARBA" id="ARBA00023002"/>
    </source>
</evidence>
<feature type="compositionally biased region" description="Acidic residues" evidence="3">
    <location>
        <begin position="74"/>
        <end position="88"/>
    </location>
</feature>
<dbReference type="Pfam" id="PF00106">
    <property type="entry name" value="adh_short"/>
    <property type="match status" value="1"/>
</dbReference>
<feature type="region of interest" description="Disordered" evidence="3">
    <location>
        <begin position="272"/>
        <end position="332"/>
    </location>
</feature>
<sequence>MSLRASDYDYDITAWLPSQDGDFCNTFLMKCLTRFEFQRFQHYQHTLEQQQQQQQDDDNDDDDDNRGGTRESRNEEDDDENDNEGDDEDTRRIDIQVESILSCLEAIDRAENSMTKKENGAREEDEIRQVLIKIILGWVDGCKGVILKGGHDINSTNHIGIDFISPMKNNVDNCPLLSVSYASNGTYEQARRFLSEDSHGGNGNIKDENRSYEQTDDDDHFPDNVSIIECTHEAQMGVEKLCFHQTVRGSMIDFTSGSELDVREGILAMPFDIRQWDGDGGGDDSDDSEDGDDETDQECQDQHDLDESSTRTCINTMNGGHEDYPQGYNHDNESVSIRSARSAQSFISARSTRTARSVRSSNSARSMRSARSPSKKQNDHVRVTPLPVVEKKHYRRGIFSRVLGFIILSLSYFGYRYISFLSQNDPYFSVTQNLFTVDTIAELSVNQTIVITGASAGLGKSSVKLLAKAGTADLVIMACRNLKKCEMAKDEIMLDIFRRTGEYNKPQLVPIQLDLSSIPSIQDFATNVQDVLVEYQSFQDDGKSPKLDVLINNAGIMCATETIEHNAETNVETQMHVNHLGHFALTKLLILNLMGGGRIVSVSSLAASFPFALYDMIRRDDPYVLSSKNDKRSNDDGQISFSLGRLIKRVSHFLQESKPYRIITNIAAYGASKRANLLFTDGFNQRFSGESFGITAVASHPGYSRTELMMSGWAFASSNMKNFLKNNPIAAMPSDIGALTQLRAAFDKVNVRRNMYVGPLFATTGIPVIVGSSLQSFHHYLWPIGDETRDTIIDNFWSFSEDALGKDWKFGNESISSLSSSLR</sequence>
<dbReference type="Gene3D" id="3.40.50.720">
    <property type="entry name" value="NAD(P)-binding Rossmann-like Domain"/>
    <property type="match status" value="1"/>
</dbReference>
<protein>
    <recommendedName>
        <fullName evidence="5">Protochlorophyllide reductase</fullName>
    </recommendedName>
</protein>
<dbReference type="PANTHER" id="PTHR24320:SF283">
    <property type="entry name" value="RETINOL DEHYDROGENASE 11"/>
    <property type="match status" value="1"/>
</dbReference>
<feature type="compositionally biased region" description="Basic and acidic residues" evidence="3">
    <location>
        <begin position="195"/>
        <end position="213"/>
    </location>
</feature>
<name>A0A7S3Q6K6_9STRA</name>
<feature type="region of interest" description="Disordered" evidence="3">
    <location>
        <begin position="46"/>
        <end position="92"/>
    </location>
</feature>
<dbReference type="EMBL" id="HBIO01016172">
    <property type="protein sequence ID" value="CAE0467604.1"/>
    <property type="molecule type" value="Transcribed_RNA"/>
</dbReference>
<keyword evidence="2" id="KW-0560">Oxidoreductase</keyword>